<sequence>MSLDRLMIHDRQTDRRSGWQSAREDRLDPAGSRPDPWIVYARRAALALSCATAAMAQAGCVTVNAPSEPIVIELNVNIKQEVLYRLVAAAEENIEANPEIF</sequence>
<protein>
    <submittedName>
        <fullName evidence="2">YnbE family lipoprotein</fullName>
    </submittedName>
</protein>
<evidence type="ECO:0000313" key="2">
    <source>
        <dbReference type="EMBL" id="MDT0576661.1"/>
    </source>
</evidence>
<dbReference type="EMBL" id="JAVRHS010000009">
    <property type="protein sequence ID" value="MDT0576661.1"/>
    <property type="molecule type" value="Genomic_DNA"/>
</dbReference>
<gene>
    <name evidence="2" type="ORF">RM533_10770</name>
</gene>
<reference evidence="2 3" key="1">
    <citation type="submission" date="2023-09" db="EMBL/GenBank/DDBJ databases">
        <authorList>
            <person name="Rey-Velasco X."/>
        </authorList>
    </citation>
    <scope>NUCLEOTIDE SEQUENCE [LARGE SCALE GENOMIC DNA]</scope>
    <source>
        <strain evidence="2 3">F390</strain>
    </source>
</reference>
<organism evidence="2 3">
    <name type="scientific">Croceicoccus esteveae</name>
    <dbReference type="NCBI Taxonomy" id="3075597"/>
    <lineage>
        <taxon>Bacteria</taxon>
        <taxon>Pseudomonadati</taxon>
        <taxon>Pseudomonadota</taxon>
        <taxon>Alphaproteobacteria</taxon>
        <taxon>Sphingomonadales</taxon>
        <taxon>Erythrobacteraceae</taxon>
        <taxon>Croceicoccus</taxon>
    </lineage>
</organism>
<proteinExistence type="predicted"/>
<dbReference type="Proteomes" id="UP001259803">
    <property type="component" value="Unassembled WGS sequence"/>
</dbReference>
<evidence type="ECO:0000313" key="3">
    <source>
        <dbReference type="Proteomes" id="UP001259803"/>
    </source>
</evidence>
<name>A0ABU2ZJV6_9SPHN</name>
<feature type="region of interest" description="Disordered" evidence="1">
    <location>
        <begin position="1"/>
        <end position="34"/>
    </location>
</feature>
<dbReference type="Pfam" id="PF13617">
    <property type="entry name" value="Lipoprotein_19"/>
    <property type="match status" value="1"/>
</dbReference>
<feature type="compositionally biased region" description="Basic and acidic residues" evidence="1">
    <location>
        <begin position="1"/>
        <end position="28"/>
    </location>
</feature>
<comment type="caution">
    <text evidence="2">The sequence shown here is derived from an EMBL/GenBank/DDBJ whole genome shotgun (WGS) entry which is preliminary data.</text>
</comment>
<dbReference type="InterPro" id="IPR025985">
    <property type="entry name" value="YnbE"/>
</dbReference>
<evidence type="ECO:0000256" key="1">
    <source>
        <dbReference type="SAM" id="MobiDB-lite"/>
    </source>
</evidence>
<keyword evidence="2" id="KW-0449">Lipoprotein</keyword>
<keyword evidence="3" id="KW-1185">Reference proteome</keyword>
<dbReference type="RefSeq" id="WP_311341238.1">
    <property type="nucleotide sequence ID" value="NZ_JAVRHS010000009.1"/>
</dbReference>
<accession>A0ABU2ZJV6</accession>